<reference evidence="3" key="1">
    <citation type="submission" date="2016-10" db="EMBL/GenBank/DDBJ databases">
        <authorList>
            <person name="Jeantristanb JTB J.-T."/>
            <person name="Ricardo R."/>
        </authorList>
    </citation>
    <scope>NUCLEOTIDE SEQUENCE [LARGE SCALE GENOMIC DNA]</scope>
</reference>
<keyword evidence="3" id="KW-1185">Reference proteome</keyword>
<gene>
    <name evidence="2" type="ORF">BZ3500_MVSOF-1268-A1-R1_CHR4-3G07320</name>
</gene>
<protein>
    <submittedName>
        <fullName evidence="2">BZ3500_MvSof-1268-A1-R1_Chr4-3g07320 protein</fullName>
    </submittedName>
</protein>
<sequence length="141" mass="15509">MPVRFCTFIRFARTAVLIASTLAKLFNPPTVPNKVLSYSKGILAFLQTAVPGVYASSQGRAKQTERYTRKVAIPFPRSRTPLASDRDIGGEKRVHCTCAPCGLQIIFPTAKSSPNRLRHPKIDVSTFLLLGFVFLPSTTQA</sequence>
<feature type="signal peptide" evidence="1">
    <location>
        <begin position="1"/>
        <end position="23"/>
    </location>
</feature>
<accession>A0A2X0M4M7</accession>
<proteinExistence type="predicted"/>
<evidence type="ECO:0000256" key="1">
    <source>
        <dbReference type="SAM" id="SignalP"/>
    </source>
</evidence>
<keyword evidence="1" id="KW-0732">Signal</keyword>
<organism evidence="2 3">
    <name type="scientific">Microbotryum saponariae</name>
    <dbReference type="NCBI Taxonomy" id="289078"/>
    <lineage>
        <taxon>Eukaryota</taxon>
        <taxon>Fungi</taxon>
        <taxon>Dikarya</taxon>
        <taxon>Basidiomycota</taxon>
        <taxon>Pucciniomycotina</taxon>
        <taxon>Microbotryomycetes</taxon>
        <taxon>Microbotryales</taxon>
        <taxon>Microbotryaceae</taxon>
        <taxon>Microbotryum</taxon>
    </lineage>
</organism>
<evidence type="ECO:0000313" key="3">
    <source>
        <dbReference type="Proteomes" id="UP000249723"/>
    </source>
</evidence>
<evidence type="ECO:0000313" key="2">
    <source>
        <dbReference type="EMBL" id="SCZ97635.1"/>
    </source>
</evidence>
<name>A0A2X0M4M7_9BASI</name>
<dbReference type="Proteomes" id="UP000249723">
    <property type="component" value="Unassembled WGS sequence"/>
</dbReference>
<dbReference type="AlphaFoldDB" id="A0A2X0M4M7"/>
<dbReference type="EMBL" id="FMWP01000093">
    <property type="protein sequence ID" value="SCZ97635.1"/>
    <property type="molecule type" value="Genomic_DNA"/>
</dbReference>
<feature type="chain" id="PRO_5030060305" evidence="1">
    <location>
        <begin position="24"/>
        <end position="141"/>
    </location>
</feature>